<dbReference type="EMBL" id="FJVC01000392">
    <property type="protein sequence ID" value="CZT49736.1"/>
    <property type="molecule type" value="Genomic_DNA"/>
</dbReference>
<evidence type="ECO:0000313" key="3">
    <source>
        <dbReference type="Proteomes" id="UP000177625"/>
    </source>
</evidence>
<reference evidence="3" key="1">
    <citation type="submission" date="2016-03" db="EMBL/GenBank/DDBJ databases">
        <authorList>
            <person name="Guldener U."/>
        </authorList>
    </citation>
    <scope>NUCLEOTIDE SEQUENCE [LARGE SCALE GENOMIC DNA]</scope>
</reference>
<evidence type="ECO:0000256" key="1">
    <source>
        <dbReference type="SAM" id="MobiDB-lite"/>
    </source>
</evidence>
<evidence type="ECO:0000313" key="2">
    <source>
        <dbReference type="EMBL" id="CZT49736.1"/>
    </source>
</evidence>
<proteinExistence type="predicted"/>
<dbReference type="Proteomes" id="UP000177625">
    <property type="component" value="Unassembled WGS sequence"/>
</dbReference>
<protein>
    <submittedName>
        <fullName evidence="2">Uncharacterized protein</fullName>
    </submittedName>
</protein>
<accession>A0A1E1MKY6</accession>
<keyword evidence="3" id="KW-1185">Reference proteome</keyword>
<feature type="region of interest" description="Disordered" evidence="1">
    <location>
        <begin position="141"/>
        <end position="161"/>
    </location>
</feature>
<dbReference type="AlphaFoldDB" id="A0A1E1MKY6"/>
<gene>
    <name evidence="2" type="ORF">RSE6_10621</name>
</gene>
<organism evidence="2 3">
    <name type="scientific">Rhynchosporium secalis</name>
    <name type="common">Barley scald fungus</name>
    <dbReference type="NCBI Taxonomy" id="38038"/>
    <lineage>
        <taxon>Eukaryota</taxon>
        <taxon>Fungi</taxon>
        <taxon>Dikarya</taxon>
        <taxon>Ascomycota</taxon>
        <taxon>Pezizomycotina</taxon>
        <taxon>Leotiomycetes</taxon>
        <taxon>Helotiales</taxon>
        <taxon>Ploettnerulaceae</taxon>
        <taxon>Rhynchosporium</taxon>
    </lineage>
</organism>
<sequence>MACEGNDTYLYLQVCRGRSDVMDDVYRDCTNILGKTDCEITRKKGDLMSCFPKYIFASTRTWVYYVHLFVLPFPSLGSKRLTGLSPITCQALIPDVLNSIHPPSPPRIQKGQPAYARRPASQAALPGAVFEPLGDALSSAAVKSTNGKWGTRPTPTDLRSR</sequence>
<name>A0A1E1MKY6_RHYSE</name>